<proteinExistence type="predicted"/>
<dbReference type="KEGG" id="sfeu:IM697_43825"/>
<dbReference type="InterPro" id="IPR046858">
    <property type="entry name" value="ChrB_N"/>
</dbReference>
<dbReference type="Proteomes" id="UP000594205">
    <property type="component" value="Chromosome"/>
</dbReference>
<dbReference type="EMBL" id="CP063373">
    <property type="protein sequence ID" value="QOV36809.1"/>
    <property type="molecule type" value="Genomic_DNA"/>
</dbReference>
<sequence length="203" mass="22047">MTDSDSSGTRWIVLVVKVPAEPSRHRVAVWRELRKIGALSLGQGVWAVPDVPVFGAGIARALELTERAGGEAVSLAASGRGAQDGRRLREMFTAARSTDWAEFLADCGKFEAELAKARGGGADGCGRIAKFTLAELEEEEQSLERLRRWHRDLTARDVFGAPEAAAATERLKSCVAACEDYAERVFAALHQVPEQRAPEETGR</sequence>
<dbReference type="Pfam" id="PF20229">
    <property type="entry name" value="ChrB_N"/>
    <property type="match status" value="1"/>
</dbReference>
<evidence type="ECO:0000259" key="1">
    <source>
        <dbReference type="Pfam" id="PF20229"/>
    </source>
</evidence>
<accession>A0A7M2SLB8</accession>
<dbReference type="AlphaFoldDB" id="A0A7M2SLB8"/>
<reference evidence="2 3" key="1">
    <citation type="submission" date="2020-10" db="EMBL/GenBank/DDBJ databases">
        <title>Streptomyces ferrugineus complate genome analysis.</title>
        <authorList>
            <person name="Anwar N."/>
        </authorList>
    </citation>
    <scope>NUCLEOTIDE SEQUENCE [LARGE SCALE GENOMIC DNA]</scope>
    <source>
        <strain evidence="2 3">CCTCC AA2014009</strain>
    </source>
</reference>
<dbReference type="RefSeq" id="WP_194043217.1">
    <property type="nucleotide sequence ID" value="NZ_CP063373.1"/>
</dbReference>
<protein>
    <submittedName>
        <fullName evidence="2">Chromate resistance protein ChrB</fullName>
    </submittedName>
</protein>
<gene>
    <name evidence="2" type="ORF">IM697_43825</name>
</gene>
<evidence type="ECO:0000313" key="3">
    <source>
        <dbReference type="Proteomes" id="UP000594205"/>
    </source>
</evidence>
<feature type="domain" description="ChrB N-terminal" evidence="1">
    <location>
        <begin position="26"/>
        <end position="191"/>
    </location>
</feature>
<organism evidence="2 3">
    <name type="scientific">Streptomyces ferrugineus</name>
    <dbReference type="NCBI Taxonomy" id="1413221"/>
    <lineage>
        <taxon>Bacteria</taxon>
        <taxon>Bacillati</taxon>
        <taxon>Actinomycetota</taxon>
        <taxon>Actinomycetes</taxon>
        <taxon>Kitasatosporales</taxon>
        <taxon>Streptomycetaceae</taxon>
        <taxon>Streptomyces</taxon>
    </lineage>
</organism>
<name>A0A7M2SLB8_9ACTN</name>
<keyword evidence="3" id="KW-1185">Reference proteome</keyword>
<evidence type="ECO:0000313" key="2">
    <source>
        <dbReference type="EMBL" id="QOV36809.1"/>
    </source>
</evidence>